<dbReference type="PROSITE" id="PS51257">
    <property type="entry name" value="PROKAR_LIPOPROTEIN"/>
    <property type="match status" value="1"/>
</dbReference>
<reference evidence="1 2" key="1">
    <citation type="submission" date="2019-06" db="EMBL/GenBank/DDBJ databases">
        <title>Genomic Encyclopedia of Type Strains, Phase IV (KMG-V): Genome sequencing to study the core and pangenomes of soil and plant-associated prokaryotes.</title>
        <authorList>
            <person name="Whitman W."/>
        </authorList>
    </citation>
    <scope>NUCLEOTIDE SEQUENCE [LARGE SCALE GENOMIC DNA]</scope>
    <source>
        <strain evidence="1 2">BR 11140</strain>
    </source>
</reference>
<gene>
    <name evidence="1" type="ORF">FBZ92_105108</name>
</gene>
<dbReference type="EMBL" id="VITT01000005">
    <property type="protein sequence ID" value="TWB62173.1"/>
    <property type="molecule type" value="Genomic_DNA"/>
</dbReference>
<name>A0A560ISX8_9PROT</name>
<organism evidence="1 2">
    <name type="scientific">Nitrospirillum amazonense</name>
    <dbReference type="NCBI Taxonomy" id="28077"/>
    <lineage>
        <taxon>Bacteria</taxon>
        <taxon>Pseudomonadati</taxon>
        <taxon>Pseudomonadota</taxon>
        <taxon>Alphaproteobacteria</taxon>
        <taxon>Rhodospirillales</taxon>
        <taxon>Azospirillaceae</taxon>
        <taxon>Nitrospirillum</taxon>
    </lineage>
</organism>
<sequence length="109" mass="11139">MGNNMKRLLPLAGLLALAACAAPVTTVRTVDSSPHLAVQNASSTAVLIVDGKSMGAASAYDGAKQVLTLTTGTHQVEVQDQGQRIYAETIYLGDAITKTITVPGTGGGR</sequence>
<comment type="caution">
    <text evidence="1">The sequence shown here is derived from an EMBL/GenBank/DDBJ whole genome shotgun (WGS) entry which is preliminary data.</text>
</comment>
<protein>
    <submittedName>
        <fullName evidence="1">Uncharacterized protein</fullName>
    </submittedName>
</protein>
<proteinExistence type="predicted"/>
<accession>A0A560ISX8</accession>
<dbReference type="AlphaFoldDB" id="A0A560ISX8"/>
<evidence type="ECO:0000313" key="1">
    <source>
        <dbReference type="EMBL" id="TWB62173.1"/>
    </source>
</evidence>
<dbReference type="Proteomes" id="UP000318050">
    <property type="component" value="Unassembled WGS sequence"/>
</dbReference>
<evidence type="ECO:0000313" key="2">
    <source>
        <dbReference type="Proteomes" id="UP000318050"/>
    </source>
</evidence>